<dbReference type="EMBL" id="LSMT01000530">
    <property type="protein sequence ID" value="PFX16634.1"/>
    <property type="molecule type" value="Genomic_DNA"/>
</dbReference>
<name>A0A2B4RE36_STYPI</name>
<evidence type="ECO:0000313" key="3">
    <source>
        <dbReference type="Proteomes" id="UP000225706"/>
    </source>
</evidence>
<reference evidence="3" key="1">
    <citation type="journal article" date="2017" name="bioRxiv">
        <title>Comparative analysis of the genomes of Stylophora pistillata and Acropora digitifera provides evidence for extensive differences between species of corals.</title>
        <authorList>
            <person name="Voolstra C.R."/>
            <person name="Li Y."/>
            <person name="Liew Y.J."/>
            <person name="Baumgarten S."/>
            <person name="Zoccola D."/>
            <person name="Flot J.-F."/>
            <person name="Tambutte S."/>
            <person name="Allemand D."/>
            <person name="Aranda M."/>
        </authorList>
    </citation>
    <scope>NUCLEOTIDE SEQUENCE [LARGE SCALE GENOMIC DNA]</scope>
</reference>
<proteinExistence type="predicted"/>
<gene>
    <name evidence="2" type="ORF">AWC38_SpisGene19080</name>
</gene>
<accession>A0A2B4RE36</accession>
<feature type="compositionally biased region" description="Polar residues" evidence="1">
    <location>
        <begin position="144"/>
        <end position="156"/>
    </location>
</feature>
<sequence>MRDKIIFPYRLPSDHLHDRVTCSYEVPPSSELQSIDPVHVQQTQNSTELTVHLTLSQTESGLTTYETGRDCKKENKYDDMNETNGKSRSESEGSSEIQEREREKAMRIGGKKGIEQPPTFCGEKEENKDNVYAVVHKERKNKVNSEASVLKTSPSRPQEGASGLAVNKASGVDCTGRSSHQTDLGPDNIAKAAESETPQTGGNNEYLYAAVDVTTKKKKPPQAYGQGDQPSEVGS</sequence>
<dbReference type="Proteomes" id="UP000225706">
    <property type="component" value="Unassembled WGS sequence"/>
</dbReference>
<keyword evidence="3" id="KW-1185">Reference proteome</keyword>
<feature type="region of interest" description="Disordered" evidence="1">
    <location>
        <begin position="60"/>
        <end position="235"/>
    </location>
</feature>
<dbReference type="OrthoDB" id="10549522at2759"/>
<protein>
    <submittedName>
        <fullName evidence="2">Uncharacterized protein</fullName>
    </submittedName>
</protein>
<comment type="caution">
    <text evidence="2">The sequence shown here is derived from an EMBL/GenBank/DDBJ whole genome shotgun (WGS) entry which is preliminary data.</text>
</comment>
<dbReference type="AlphaFoldDB" id="A0A2B4RE36"/>
<evidence type="ECO:0000256" key="1">
    <source>
        <dbReference type="SAM" id="MobiDB-lite"/>
    </source>
</evidence>
<evidence type="ECO:0000313" key="2">
    <source>
        <dbReference type="EMBL" id="PFX16634.1"/>
    </source>
</evidence>
<organism evidence="2 3">
    <name type="scientific">Stylophora pistillata</name>
    <name type="common">Smooth cauliflower coral</name>
    <dbReference type="NCBI Taxonomy" id="50429"/>
    <lineage>
        <taxon>Eukaryota</taxon>
        <taxon>Metazoa</taxon>
        <taxon>Cnidaria</taxon>
        <taxon>Anthozoa</taxon>
        <taxon>Hexacorallia</taxon>
        <taxon>Scleractinia</taxon>
        <taxon>Astrocoeniina</taxon>
        <taxon>Pocilloporidae</taxon>
        <taxon>Stylophora</taxon>
    </lineage>
</organism>
<feature type="compositionally biased region" description="Basic and acidic residues" evidence="1">
    <location>
        <begin position="67"/>
        <end position="106"/>
    </location>
</feature>